<name>S4RB35_PETMA</name>
<dbReference type="InterPro" id="IPR046360">
    <property type="entry name" value="T-box_DNA-bd"/>
</dbReference>
<dbReference type="Pfam" id="PF00907">
    <property type="entry name" value="T-box"/>
    <property type="match status" value="1"/>
</dbReference>
<dbReference type="InterPro" id="IPR036960">
    <property type="entry name" value="T-box_sf"/>
</dbReference>
<dbReference type="PANTHER" id="PTHR11267">
    <property type="entry name" value="T-BOX PROTEIN-RELATED"/>
    <property type="match status" value="1"/>
</dbReference>
<evidence type="ECO:0000313" key="7">
    <source>
        <dbReference type="Ensembl" id="ENSPMAP00000002416.1"/>
    </source>
</evidence>
<dbReference type="SMART" id="SM00425">
    <property type="entry name" value="TBOX"/>
    <property type="match status" value="1"/>
</dbReference>
<proteinExistence type="predicted"/>
<dbReference type="SUPFAM" id="SSF49417">
    <property type="entry name" value="p53-like transcription factors"/>
    <property type="match status" value="1"/>
</dbReference>
<dbReference type="GO" id="GO:0001708">
    <property type="term" value="P:cell fate specification"/>
    <property type="evidence" value="ECO:0007669"/>
    <property type="project" value="TreeGrafter"/>
</dbReference>
<dbReference type="GO" id="GO:0005634">
    <property type="term" value="C:nucleus"/>
    <property type="evidence" value="ECO:0007669"/>
    <property type="project" value="UniProtKB-SubCell"/>
</dbReference>
<dbReference type="GeneTree" id="ENSGT00940000155566"/>
<dbReference type="GO" id="GO:0000978">
    <property type="term" value="F:RNA polymerase II cis-regulatory region sequence-specific DNA binding"/>
    <property type="evidence" value="ECO:0007669"/>
    <property type="project" value="InterPro"/>
</dbReference>
<dbReference type="PRINTS" id="PR00937">
    <property type="entry name" value="TBOX"/>
</dbReference>
<reference evidence="7" key="1">
    <citation type="submission" date="2025-08" db="UniProtKB">
        <authorList>
            <consortium name="Ensembl"/>
        </authorList>
    </citation>
    <scope>IDENTIFICATION</scope>
</reference>
<organism evidence="7">
    <name type="scientific">Petromyzon marinus</name>
    <name type="common">Sea lamprey</name>
    <dbReference type="NCBI Taxonomy" id="7757"/>
    <lineage>
        <taxon>Eukaryota</taxon>
        <taxon>Metazoa</taxon>
        <taxon>Chordata</taxon>
        <taxon>Craniata</taxon>
        <taxon>Vertebrata</taxon>
        <taxon>Cyclostomata</taxon>
        <taxon>Hyperoartia</taxon>
        <taxon>Petromyzontiformes</taxon>
        <taxon>Petromyzontidae</taxon>
        <taxon>Petromyzon</taxon>
    </lineage>
</organism>
<accession>S4RB35</accession>
<evidence type="ECO:0000256" key="2">
    <source>
        <dbReference type="ARBA" id="ARBA00023125"/>
    </source>
</evidence>
<dbReference type="STRING" id="7757.ENSPMAP00000002416"/>
<dbReference type="Gene3D" id="2.60.40.820">
    <property type="entry name" value="Transcription factor, T-box"/>
    <property type="match status" value="1"/>
</dbReference>
<evidence type="ECO:0000256" key="4">
    <source>
        <dbReference type="ARBA" id="ARBA00023242"/>
    </source>
</evidence>
<dbReference type="InterPro" id="IPR008967">
    <property type="entry name" value="p53-like_TF_DNA-bd_sf"/>
</dbReference>
<evidence type="ECO:0000256" key="1">
    <source>
        <dbReference type="ARBA" id="ARBA00023015"/>
    </source>
</evidence>
<keyword evidence="2 5" id="KW-0238">DNA-binding</keyword>
<dbReference type="GO" id="GO:0045893">
    <property type="term" value="P:positive regulation of DNA-templated transcription"/>
    <property type="evidence" value="ECO:0007669"/>
    <property type="project" value="InterPro"/>
</dbReference>
<protein>
    <recommendedName>
        <fullName evidence="6">T-box domain-containing protein</fullName>
    </recommendedName>
</protein>
<reference evidence="7" key="2">
    <citation type="submission" date="2025-09" db="UniProtKB">
        <authorList>
            <consortium name="Ensembl"/>
        </authorList>
    </citation>
    <scope>IDENTIFICATION</scope>
</reference>
<comment type="subcellular location">
    <subcellularLocation>
        <location evidence="5">Nucleus</location>
    </subcellularLocation>
</comment>
<dbReference type="InterPro" id="IPR001699">
    <property type="entry name" value="TF_T-box"/>
</dbReference>
<evidence type="ECO:0000256" key="3">
    <source>
        <dbReference type="ARBA" id="ARBA00023163"/>
    </source>
</evidence>
<keyword evidence="1" id="KW-0805">Transcription regulation</keyword>
<dbReference type="AlphaFoldDB" id="S4RB35"/>
<dbReference type="OMA" id="PFERRIY"/>
<keyword evidence="4 5" id="KW-0539">Nucleus</keyword>
<sequence>RRMFPAIRVKVSGLLPHHHYHLAMDIVPLDNKRYRYVYHSSKWIVAGNADAAPPHRLYLHPDSPASGDTWARGEVSFDRAKLTNNE</sequence>
<keyword evidence="3" id="KW-0804">Transcription</keyword>
<dbReference type="Ensembl" id="ENSPMAT00000002428.1">
    <property type="protein sequence ID" value="ENSPMAP00000002416.1"/>
    <property type="gene ID" value="ENSPMAG00000002216.1"/>
</dbReference>
<feature type="domain" description="T-box" evidence="6">
    <location>
        <begin position="1"/>
        <end position="86"/>
    </location>
</feature>
<dbReference type="HOGENOM" id="CLU_014430_6_1_1"/>
<dbReference type="PROSITE" id="PS50252">
    <property type="entry name" value="TBOX_3"/>
    <property type="match status" value="1"/>
</dbReference>
<dbReference type="GO" id="GO:0000785">
    <property type="term" value="C:chromatin"/>
    <property type="evidence" value="ECO:0007669"/>
    <property type="project" value="TreeGrafter"/>
</dbReference>
<dbReference type="PANTHER" id="PTHR11267:SF207">
    <property type="entry name" value="OVER COMPENSATING MALES, ISOFORM A"/>
    <property type="match status" value="1"/>
</dbReference>
<dbReference type="GO" id="GO:0000981">
    <property type="term" value="F:DNA-binding transcription factor activity, RNA polymerase II-specific"/>
    <property type="evidence" value="ECO:0007669"/>
    <property type="project" value="TreeGrafter"/>
</dbReference>
<evidence type="ECO:0000256" key="5">
    <source>
        <dbReference type="PROSITE-ProRule" id="PRU00201"/>
    </source>
</evidence>
<evidence type="ECO:0000259" key="6">
    <source>
        <dbReference type="PROSITE" id="PS50252"/>
    </source>
</evidence>
<comment type="caution">
    <text evidence="5">Lacks conserved residue(s) required for the propagation of feature annotation.</text>
</comment>